<keyword evidence="1" id="KW-1015">Disulfide bond</keyword>
<evidence type="ECO:0000313" key="3">
    <source>
        <dbReference type="EMBL" id="CAH1176440.1"/>
    </source>
</evidence>
<dbReference type="SMART" id="SM00186">
    <property type="entry name" value="FBG"/>
    <property type="match status" value="1"/>
</dbReference>
<feature type="domain" description="Fibrinogen C-terminal" evidence="2">
    <location>
        <begin position="1"/>
        <end position="147"/>
    </location>
</feature>
<dbReference type="InterPro" id="IPR020837">
    <property type="entry name" value="Fibrinogen_CS"/>
</dbReference>
<dbReference type="SUPFAM" id="SSF56496">
    <property type="entry name" value="Fibrinogen C-terminal domain-like"/>
    <property type="match status" value="1"/>
</dbReference>
<dbReference type="GO" id="GO:0005615">
    <property type="term" value="C:extracellular space"/>
    <property type="evidence" value="ECO:0007669"/>
    <property type="project" value="TreeGrafter"/>
</dbReference>
<dbReference type="EMBL" id="OU896713">
    <property type="protein sequence ID" value="CAH1176440.1"/>
    <property type="molecule type" value="Genomic_DNA"/>
</dbReference>
<dbReference type="Proteomes" id="UP001153737">
    <property type="component" value="Chromosome 7"/>
</dbReference>
<sequence>MHTDFWMGNDFLHMFSDDNNLVLKIELEDFEKNFAMAEYSNFVVGSESENYKLSIGKYRGNATDSFSGHNGSYFSTYDRKNDRAPECCPCAVTYGGGWWFHRCFESNLNGQYFRDPDESSYFRGIIWEQWLGNYSLKKSVMMVRSRGRVYSPTRNVQDGDLTRITYEDP</sequence>
<dbReference type="PROSITE" id="PS51406">
    <property type="entry name" value="FIBRINOGEN_C_2"/>
    <property type="match status" value="1"/>
</dbReference>
<reference evidence="3" key="1">
    <citation type="submission" date="2022-01" db="EMBL/GenBank/DDBJ databases">
        <authorList>
            <person name="King R."/>
        </authorList>
    </citation>
    <scope>NUCLEOTIDE SEQUENCE</scope>
</reference>
<keyword evidence="4" id="KW-1185">Reference proteome</keyword>
<dbReference type="OrthoDB" id="6145874at2759"/>
<proteinExistence type="predicted"/>
<reference evidence="3" key="2">
    <citation type="submission" date="2022-10" db="EMBL/GenBank/DDBJ databases">
        <authorList>
            <consortium name="ENA_rothamsted_submissions"/>
            <consortium name="culmorum"/>
            <person name="King R."/>
        </authorList>
    </citation>
    <scope>NUCLEOTIDE SEQUENCE</scope>
</reference>
<dbReference type="InterPro" id="IPR050373">
    <property type="entry name" value="Fibrinogen_C-term_domain"/>
</dbReference>
<evidence type="ECO:0000313" key="4">
    <source>
        <dbReference type="Proteomes" id="UP001153737"/>
    </source>
</evidence>
<organism evidence="3 4">
    <name type="scientific">Phaedon cochleariae</name>
    <name type="common">Mustard beetle</name>
    <dbReference type="NCBI Taxonomy" id="80249"/>
    <lineage>
        <taxon>Eukaryota</taxon>
        <taxon>Metazoa</taxon>
        <taxon>Ecdysozoa</taxon>
        <taxon>Arthropoda</taxon>
        <taxon>Hexapoda</taxon>
        <taxon>Insecta</taxon>
        <taxon>Pterygota</taxon>
        <taxon>Neoptera</taxon>
        <taxon>Endopterygota</taxon>
        <taxon>Coleoptera</taxon>
        <taxon>Polyphaga</taxon>
        <taxon>Cucujiformia</taxon>
        <taxon>Chrysomeloidea</taxon>
        <taxon>Chrysomelidae</taxon>
        <taxon>Chrysomelinae</taxon>
        <taxon>Chrysomelini</taxon>
        <taxon>Phaedon</taxon>
    </lineage>
</organism>
<dbReference type="PANTHER" id="PTHR19143:SF459">
    <property type="entry name" value="FIBRINOGEN C-TERMINAL DOMAIN-CONTAINING PROTEIN"/>
    <property type="match status" value="1"/>
</dbReference>
<name>A0A9P0DTM1_PHACE</name>
<dbReference type="AlphaFoldDB" id="A0A9P0DTM1"/>
<dbReference type="Gene3D" id="3.90.215.10">
    <property type="entry name" value="Gamma Fibrinogen, chain A, domain 1"/>
    <property type="match status" value="1"/>
</dbReference>
<dbReference type="InterPro" id="IPR036056">
    <property type="entry name" value="Fibrinogen-like_C"/>
</dbReference>
<evidence type="ECO:0000259" key="2">
    <source>
        <dbReference type="PROSITE" id="PS51406"/>
    </source>
</evidence>
<dbReference type="InterPro" id="IPR014716">
    <property type="entry name" value="Fibrinogen_a/b/g_C_1"/>
</dbReference>
<dbReference type="InterPro" id="IPR002181">
    <property type="entry name" value="Fibrinogen_a/b/g_C_dom"/>
</dbReference>
<dbReference type="PANTHER" id="PTHR19143">
    <property type="entry name" value="FIBRINOGEN/TENASCIN/ANGIOPOEITIN"/>
    <property type="match status" value="1"/>
</dbReference>
<accession>A0A9P0DTM1</accession>
<dbReference type="Pfam" id="PF00147">
    <property type="entry name" value="Fibrinogen_C"/>
    <property type="match status" value="1"/>
</dbReference>
<evidence type="ECO:0000256" key="1">
    <source>
        <dbReference type="ARBA" id="ARBA00023157"/>
    </source>
</evidence>
<protein>
    <recommendedName>
        <fullName evidence="2">Fibrinogen C-terminal domain-containing protein</fullName>
    </recommendedName>
</protein>
<dbReference type="PROSITE" id="PS00514">
    <property type="entry name" value="FIBRINOGEN_C_1"/>
    <property type="match status" value="1"/>
</dbReference>
<gene>
    <name evidence="3" type="ORF">PHAECO_LOCUS11183</name>
</gene>